<dbReference type="InterPro" id="IPR052185">
    <property type="entry name" value="IPC_Synthase-Related"/>
</dbReference>
<evidence type="ECO:0000256" key="5">
    <source>
        <dbReference type="SAM" id="Phobius"/>
    </source>
</evidence>
<evidence type="ECO:0000256" key="3">
    <source>
        <dbReference type="ARBA" id="ARBA00022989"/>
    </source>
</evidence>
<proteinExistence type="predicted"/>
<keyword evidence="2 5" id="KW-0812">Transmembrane</keyword>
<sequence length="258" mass="27785">MSTLCRESETRPSAVVRTRRVLAEVALIGVLYVAYSCSRLLASDALAPALDRAAELVRVERLLGLHWEIALNQLFAEVKVLGLLASYWYATAHYIVTAIALVWLYRVGHHAYVPARRALVAATLIGLGVYLTVPTAPPRFVSGYIDVLKLNAADGWWGGDASAPKGLGGLTNQLAAFPSLHAGWALWVAIVVNRYAVHRTTRVLGWAHAVVTAVVIVGTGNHWVIDAVFGWLVVLAGFLIADGLSASRTITGRPRSSS</sequence>
<dbReference type="CDD" id="cd03386">
    <property type="entry name" value="PAP2_Aur1_like"/>
    <property type="match status" value="1"/>
</dbReference>
<evidence type="ECO:0000259" key="6">
    <source>
        <dbReference type="Pfam" id="PF14378"/>
    </source>
</evidence>
<evidence type="ECO:0000256" key="4">
    <source>
        <dbReference type="ARBA" id="ARBA00023136"/>
    </source>
</evidence>
<feature type="transmembrane region" description="Helical" evidence="5">
    <location>
        <begin position="174"/>
        <end position="196"/>
    </location>
</feature>
<reference evidence="8" key="1">
    <citation type="journal article" date="2019" name="Int. J. Syst. Evol. Microbiol.">
        <title>The Global Catalogue of Microorganisms (GCM) 10K type strain sequencing project: providing services to taxonomists for standard genome sequencing and annotation.</title>
        <authorList>
            <consortium name="The Broad Institute Genomics Platform"/>
            <consortium name="The Broad Institute Genome Sequencing Center for Infectious Disease"/>
            <person name="Wu L."/>
            <person name="Ma J."/>
        </authorList>
    </citation>
    <scope>NUCLEOTIDE SEQUENCE [LARGE SCALE GENOMIC DNA]</scope>
    <source>
        <strain evidence="8">JCM 16703</strain>
    </source>
</reference>
<feature type="transmembrane region" description="Helical" evidence="5">
    <location>
        <begin position="117"/>
        <end position="133"/>
    </location>
</feature>
<evidence type="ECO:0000313" key="8">
    <source>
        <dbReference type="Proteomes" id="UP001501495"/>
    </source>
</evidence>
<dbReference type="Proteomes" id="UP001501495">
    <property type="component" value="Unassembled WGS sequence"/>
</dbReference>
<dbReference type="PANTHER" id="PTHR31310:SF7">
    <property type="entry name" value="PA-PHOSPHATASE RELATED-FAMILY PROTEIN DDB_G0268928"/>
    <property type="match status" value="1"/>
</dbReference>
<dbReference type="InterPro" id="IPR026841">
    <property type="entry name" value="Aur1/Ipt1"/>
</dbReference>
<dbReference type="Pfam" id="PF14378">
    <property type="entry name" value="PAP2_3"/>
    <property type="match status" value="1"/>
</dbReference>
<name>A0ABP7XSH0_9ACTN</name>
<feature type="transmembrane region" description="Helical" evidence="5">
    <location>
        <begin position="87"/>
        <end position="105"/>
    </location>
</feature>
<keyword evidence="8" id="KW-1185">Reference proteome</keyword>
<evidence type="ECO:0000313" key="7">
    <source>
        <dbReference type="EMBL" id="GAA4123737.1"/>
    </source>
</evidence>
<feature type="transmembrane region" description="Helical" evidence="5">
    <location>
        <begin position="203"/>
        <end position="223"/>
    </location>
</feature>
<keyword evidence="3 5" id="KW-1133">Transmembrane helix</keyword>
<protein>
    <recommendedName>
        <fullName evidence="6">Inositolphosphotransferase Aur1/Ipt1 domain-containing protein</fullName>
    </recommendedName>
</protein>
<comment type="subcellular location">
    <subcellularLocation>
        <location evidence="1">Membrane</location>
        <topology evidence="1">Multi-pass membrane protein</topology>
    </subcellularLocation>
</comment>
<comment type="caution">
    <text evidence="7">The sequence shown here is derived from an EMBL/GenBank/DDBJ whole genome shotgun (WGS) entry which is preliminary data.</text>
</comment>
<feature type="transmembrane region" description="Helical" evidence="5">
    <location>
        <begin position="21"/>
        <end position="42"/>
    </location>
</feature>
<accession>A0ABP7XSH0</accession>
<dbReference type="EMBL" id="BAAAZH010000024">
    <property type="protein sequence ID" value="GAA4123737.1"/>
    <property type="molecule type" value="Genomic_DNA"/>
</dbReference>
<keyword evidence="4 5" id="KW-0472">Membrane</keyword>
<dbReference type="RefSeq" id="WP_344734340.1">
    <property type="nucleotide sequence ID" value="NZ_BAAAZH010000024.1"/>
</dbReference>
<feature type="domain" description="Inositolphosphotransferase Aur1/Ipt1" evidence="6">
    <location>
        <begin position="55"/>
        <end position="239"/>
    </location>
</feature>
<dbReference type="PANTHER" id="PTHR31310">
    <property type="match status" value="1"/>
</dbReference>
<organism evidence="7 8">
    <name type="scientific">Nocardioides fonticola</name>
    <dbReference type="NCBI Taxonomy" id="450363"/>
    <lineage>
        <taxon>Bacteria</taxon>
        <taxon>Bacillati</taxon>
        <taxon>Actinomycetota</taxon>
        <taxon>Actinomycetes</taxon>
        <taxon>Propionibacteriales</taxon>
        <taxon>Nocardioidaceae</taxon>
        <taxon>Nocardioides</taxon>
    </lineage>
</organism>
<evidence type="ECO:0000256" key="1">
    <source>
        <dbReference type="ARBA" id="ARBA00004141"/>
    </source>
</evidence>
<feature type="transmembrane region" description="Helical" evidence="5">
    <location>
        <begin position="229"/>
        <end position="247"/>
    </location>
</feature>
<gene>
    <name evidence="7" type="ORF">GCM10022215_30710</name>
</gene>
<evidence type="ECO:0000256" key="2">
    <source>
        <dbReference type="ARBA" id="ARBA00022692"/>
    </source>
</evidence>